<proteinExistence type="inferred from homology"/>
<dbReference type="AlphaFoldDB" id="A0A3M7DFF0"/>
<keyword evidence="3" id="KW-0520">NAD</keyword>
<feature type="domain" description="D-isomer specific 2-hydroxyacid dehydrogenase NAD-binding" evidence="6">
    <location>
        <begin position="124"/>
        <end position="304"/>
    </location>
</feature>
<evidence type="ECO:0000256" key="3">
    <source>
        <dbReference type="ARBA" id="ARBA00023027"/>
    </source>
</evidence>
<dbReference type="InterPro" id="IPR006139">
    <property type="entry name" value="D-isomer_2_OHA_DH_cat_dom"/>
</dbReference>
<dbReference type="InterPro" id="IPR050857">
    <property type="entry name" value="D-2-hydroxyacid_DH"/>
</dbReference>
<dbReference type="PROSITE" id="PS00670">
    <property type="entry name" value="D_2_HYDROXYACID_DH_2"/>
    <property type="match status" value="1"/>
</dbReference>
<dbReference type="Gene3D" id="3.40.50.720">
    <property type="entry name" value="NAD(P)-binding Rossmann-like Domain"/>
    <property type="match status" value="2"/>
</dbReference>
<dbReference type="OrthoDB" id="298012at2759"/>
<name>A0A3M7DFF0_HORWE</name>
<feature type="domain" description="D-isomer specific 2-hydroxyacid dehydrogenase catalytic" evidence="5">
    <location>
        <begin position="29"/>
        <end position="328"/>
    </location>
</feature>
<evidence type="ECO:0000313" key="7">
    <source>
        <dbReference type="EMBL" id="RMY63048.1"/>
    </source>
</evidence>
<accession>A0A3M7DFF0</accession>
<dbReference type="Pfam" id="PF00389">
    <property type="entry name" value="2-Hacid_dh"/>
    <property type="match status" value="1"/>
</dbReference>
<dbReference type="SUPFAM" id="SSF51735">
    <property type="entry name" value="NAD(P)-binding Rossmann-fold domains"/>
    <property type="match status" value="1"/>
</dbReference>
<evidence type="ECO:0000259" key="5">
    <source>
        <dbReference type="Pfam" id="PF00389"/>
    </source>
</evidence>
<reference evidence="7 8" key="1">
    <citation type="journal article" date="2018" name="BMC Genomics">
        <title>Genomic evidence for intraspecific hybridization in a clonal and extremely halotolerant yeast.</title>
        <authorList>
            <person name="Gostincar C."/>
            <person name="Stajich J.E."/>
            <person name="Zupancic J."/>
            <person name="Zalar P."/>
            <person name="Gunde-Cimerman N."/>
        </authorList>
    </citation>
    <scope>NUCLEOTIDE SEQUENCE [LARGE SCALE GENOMIC DNA]</scope>
    <source>
        <strain evidence="7 8">EXF-151</strain>
    </source>
</reference>
<dbReference type="InterPro" id="IPR036291">
    <property type="entry name" value="NAD(P)-bd_dom_sf"/>
</dbReference>
<dbReference type="EMBL" id="QWIN01000002">
    <property type="protein sequence ID" value="RMY63048.1"/>
    <property type="molecule type" value="Genomic_DNA"/>
</dbReference>
<comment type="caution">
    <text evidence="7">The sequence shown here is derived from an EMBL/GenBank/DDBJ whole genome shotgun (WGS) entry which is preliminary data.</text>
</comment>
<dbReference type="GO" id="GO:0016616">
    <property type="term" value="F:oxidoreductase activity, acting on the CH-OH group of donors, NAD or NADP as acceptor"/>
    <property type="evidence" value="ECO:0007669"/>
    <property type="project" value="InterPro"/>
</dbReference>
<gene>
    <name evidence="7" type="ORF">D0865_00097</name>
</gene>
<dbReference type="SUPFAM" id="SSF52283">
    <property type="entry name" value="Formate/glycerate dehydrogenase catalytic domain-like"/>
    <property type="match status" value="1"/>
</dbReference>
<protein>
    <recommendedName>
        <fullName evidence="9">D-3-phosphoglycerate dehydrogenase</fullName>
    </recommendedName>
</protein>
<sequence length="332" mass="35902">MAPALIQLEATDFQDDYIFHHEAKPTVYMLDTFHPNAVKHAQNLFHVILPTDPEIHNWMERAQYVLVRSSALSAETVSAARSLRAIGKQGVGIDKINENACRKRGIAILNTPGVNASAVAELTLALTMAVARDIGSIHGRMCQGEVVKKETCSGLVLSGKTIGLIGMGNIGKAVARMFNGAFAADIIAYDPYMPHDTWADLRHTRASSVGDVLARADVLSIHVPLTPSTKGLIGYKEMQLMKSTAIIINAARGGIVDEEDLVRAVQEGLIWGAGLDCHEEEPPTKERYGKLWSTGRVISTPHIGAATSQTQMETAMAAIDRLYKFAGGTMSK</sequence>
<keyword evidence="2 4" id="KW-0560">Oxidoreductase</keyword>
<dbReference type="Proteomes" id="UP000270230">
    <property type="component" value="Unassembled WGS sequence"/>
</dbReference>
<dbReference type="GO" id="GO:0051287">
    <property type="term" value="F:NAD binding"/>
    <property type="evidence" value="ECO:0007669"/>
    <property type="project" value="InterPro"/>
</dbReference>
<evidence type="ECO:0000256" key="4">
    <source>
        <dbReference type="RuleBase" id="RU003719"/>
    </source>
</evidence>
<dbReference type="PANTHER" id="PTHR42789:SF1">
    <property type="entry name" value="D-ISOMER SPECIFIC 2-HYDROXYACID DEHYDROGENASE FAMILY PROTEIN (AFU_ORTHOLOGUE AFUA_6G10090)"/>
    <property type="match status" value="1"/>
</dbReference>
<organism evidence="7 8">
    <name type="scientific">Hortaea werneckii</name>
    <name type="common">Black yeast</name>
    <name type="synonym">Cladosporium werneckii</name>
    <dbReference type="NCBI Taxonomy" id="91943"/>
    <lineage>
        <taxon>Eukaryota</taxon>
        <taxon>Fungi</taxon>
        <taxon>Dikarya</taxon>
        <taxon>Ascomycota</taxon>
        <taxon>Pezizomycotina</taxon>
        <taxon>Dothideomycetes</taxon>
        <taxon>Dothideomycetidae</taxon>
        <taxon>Mycosphaerellales</taxon>
        <taxon>Teratosphaeriaceae</taxon>
        <taxon>Hortaea</taxon>
    </lineage>
</organism>
<dbReference type="PANTHER" id="PTHR42789">
    <property type="entry name" value="D-ISOMER SPECIFIC 2-HYDROXYACID DEHYDROGENASE FAMILY PROTEIN (AFU_ORTHOLOGUE AFUA_6G10090)"/>
    <property type="match status" value="1"/>
</dbReference>
<dbReference type="InterPro" id="IPR006140">
    <property type="entry name" value="D-isomer_DH_NAD-bd"/>
</dbReference>
<evidence type="ECO:0000259" key="6">
    <source>
        <dbReference type="Pfam" id="PF02826"/>
    </source>
</evidence>
<dbReference type="PROSITE" id="PS00671">
    <property type="entry name" value="D_2_HYDROXYACID_DH_3"/>
    <property type="match status" value="1"/>
</dbReference>
<evidence type="ECO:0000313" key="8">
    <source>
        <dbReference type="Proteomes" id="UP000270230"/>
    </source>
</evidence>
<comment type="similarity">
    <text evidence="1 4">Belongs to the D-isomer specific 2-hydroxyacid dehydrogenase family.</text>
</comment>
<evidence type="ECO:0000256" key="2">
    <source>
        <dbReference type="ARBA" id="ARBA00023002"/>
    </source>
</evidence>
<evidence type="ECO:0000256" key="1">
    <source>
        <dbReference type="ARBA" id="ARBA00005854"/>
    </source>
</evidence>
<dbReference type="FunFam" id="3.40.50.720:FF:000203">
    <property type="entry name" value="D-3-phosphoglycerate dehydrogenase (SerA)"/>
    <property type="match status" value="1"/>
</dbReference>
<evidence type="ECO:0008006" key="9">
    <source>
        <dbReference type="Google" id="ProtNLM"/>
    </source>
</evidence>
<dbReference type="InterPro" id="IPR029753">
    <property type="entry name" value="D-isomer_DH_CS"/>
</dbReference>
<dbReference type="Pfam" id="PF02826">
    <property type="entry name" value="2-Hacid_dh_C"/>
    <property type="match status" value="1"/>
</dbReference>